<reference evidence="2" key="1">
    <citation type="journal article" date="2019" name="Int. J. Syst. Evol. Microbiol.">
        <title>The Global Catalogue of Microorganisms (GCM) 10K type strain sequencing project: providing services to taxonomists for standard genome sequencing and annotation.</title>
        <authorList>
            <consortium name="The Broad Institute Genomics Platform"/>
            <consortium name="The Broad Institute Genome Sequencing Center for Infectious Disease"/>
            <person name="Wu L."/>
            <person name="Ma J."/>
        </authorList>
    </citation>
    <scope>NUCLEOTIDE SEQUENCE [LARGE SCALE GENOMIC DNA]</scope>
    <source>
        <strain evidence="2">CGMCC 1.10363</strain>
    </source>
</reference>
<dbReference type="Proteomes" id="UP001595900">
    <property type="component" value="Unassembled WGS sequence"/>
</dbReference>
<evidence type="ECO:0000313" key="1">
    <source>
        <dbReference type="EMBL" id="MFC4244522.1"/>
    </source>
</evidence>
<name>A0ABV8Q831_9MICO</name>
<gene>
    <name evidence="1" type="ORF">ACFOYW_14185</name>
</gene>
<comment type="caution">
    <text evidence="1">The sequence shown here is derived from an EMBL/GenBank/DDBJ whole genome shotgun (WGS) entry which is preliminary data.</text>
</comment>
<proteinExistence type="predicted"/>
<organism evidence="1 2">
    <name type="scientific">Gryllotalpicola reticulitermitis</name>
    <dbReference type="NCBI Taxonomy" id="1184153"/>
    <lineage>
        <taxon>Bacteria</taxon>
        <taxon>Bacillati</taxon>
        <taxon>Actinomycetota</taxon>
        <taxon>Actinomycetes</taxon>
        <taxon>Micrococcales</taxon>
        <taxon>Microbacteriaceae</taxon>
        <taxon>Gryllotalpicola</taxon>
    </lineage>
</organism>
<accession>A0ABV8Q831</accession>
<dbReference type="EMBL" id="JBHSCN010000006">
    <property type="protein sequence ID" value="MFC4244522.1"/>
    <property type="molecule type" value="Genomic_DNA"/>
</dbReference>
<evidence type="ECO:0000313" key="2">
    <source>
        <dbReference type="Proteomes" id="UP001595900"/>
    </source>
</evidence>
<keyword evidence="2" id="KW-1185">Reference proteome</keyword>
<sequence length="107" mass="11736">MVANMRCGTQATYGLRHINNQHGQAWQNIVTKYQLGGTWADLAIWAAEESTTAPSGTAPIASNNTYQYQAPVQIKNSDGKVVRTYTVWTPVSADNDNVITCYPTDGR</sequence>
<protein>
    <submittedName>
        <fullName evidence="1">Uncharacterized protein</fullName>
    </submittedName>
</protein>
<dbReference type="RefSeq" id="WP_390230189.1">
    <property type="nucleotide sequence ID" value="NZ_JBHSCN010000006.1"/>
</dbReference>